<organism evidence="2">
    <name type="scientific">uncultured Acidimicrobiales bacterium</name>
    <dbReference type="NCBI Taxonomy" id="310071"/>
    <lineage>
        <taxon>Bacteria</taxon>
        <taxon>Bacillati</taxon>
        <taxon>Actinomycetota</taxon>
        <taxon>Acidimicrobiia</taxon>
        <taxon>Acidimicrobiales</taxon>
        <taxon>environmental samples</taxon>
    </lineage>
</organism>
<sequence length="65" mass="6682">WTAPSCPSTMAPASGRSKRSPAGGTRSTAPRSRTAPAPSPPAQRCASWWCPVIGAPGRRLMSSSS</sequence>
<name>A0A6J4HZR3_9ACTN</name>
<dbReference type="AlphaFoldDB" id="A0A6J4HZR3"/>
<feature type="compositionally biased region" description="Low complexity" evidence="1">
    <location>
        <begin position="25"/>
        <end position="36"/>
    </location>
</feature>
<reference evidence="2" key="1">
    <citation type="submission" date="2020-02" db="EMBL/GenBank/DDBJ databases">
        <authorList>
            <person name="Meier V. D."/>
        </authorList>
    </citation>
    <scope>NUCLEOTIDE SEQUENCE</scope>
    <source>
        <strain evidence="2">AVDCRST_MAG50</strain>
    </source>
</reference>
<dbReference type="EMBL" id="CADCTF010000085">
    <property type="protein sequence ID" value="CAA9237547.1"/>
    <property type="molecule type" value="Genomic_DNA"/>
</dbReference>
<proteinExistence type="predicted"/>
<accession>A0A6J4HZR3</accession>
<evidence type="ECO:0000313" key="2">
    <source>
        <dbReference type="EMBL" id="CAA9237547.1"/>
    </source>
</evidence>
<feature type="region of interest" description="Disordered" evidence="1">
    <location>
        <begin position="1"/>
        <end position="44"/>
    </location>
</feature>
<feature type="non-terminal residue" evidence="2">
    <location>
        <position position="1"/>
    </location>
</feature>
<evidence type="ECO:0000256" key="1">
    <source>
        <dbReference type="SAM" id="MobiDB-lite"/>
    </source>
</evidence>
<gene>
    <name evidence="2" type="ORF">AVDCRST_MAG50-1484</name>
</gene>
<protein>
    <submittedName>
        <fullName evidence="2">Uncharacterized protein</fullName>
    </submittedName>
</protein>
<feature type="non-terminal residue" evidence="2">
    <location>
        <position position="65"/>
    </location>
</feature>